<evidence type="ECO:0000256" key="1">
    <source>
        <dbReference type="SAM" id="MobiDB-lite"/>
    </source>
</evidence>
<accession>A0A6J4PM26</accession>
<feature type="compositionally biased region" description="Basic residues" evidence="1">
    <location>
        <begin position="1"/>
        <end position="19"/>
    </location>
</feature>
<feature type="compositionally biased region" description="Basic and acidic residues" evidence="1">
    <location>
        <begin position="109"/>
        <end position="124"/>
    </location>
</feature>
<feature type="non-terminal residue" evidence="2">
    <location>
        <position position="1"/>
    </location>
</feature>
<gene>
    <name evidence="2" type="ORF">AVDCRST_MAG51-1929</name>
</gene>
<feature type="region of interest" description="Disordered" evidence="1">
    <location>
        <begin position="152"/>
        <end position="174"/>
    </location>
</feature>
<sequence>AQRKNGPGHRVHQRHRAWHRQGPGQEGRAGRAQRFRRHRGGPEGSGGGGRRGRLPPGRHEQAGRDRGHDEVRSVALRPGRRAGQQRRHPARVADRGLRPGALGCGHRHQPVERVPHHAPRDPRDAPGQLGPHPEHRIRARIGRLAGEERLCRRQARHRRPDQDRGLGVGHDGRDVQCNLPGLGADPAGAEADRGACRQRQDFDRAGQARPAGREAALAAVHHARRAGRAVAVPVLHRRQQRARRRLERGRGLGRSL</sequence>
<dbReference type="EC" id="1.1.1.30" evidence="2"/>
<dbReference type="EMBL" id="CADCUX010000406">
    <property type="protein sequence ID" value="CAA9419739.1"/>
    <property type="molecule type" value="Genomic_DNA"/>
</dbReference>
<feature type="compositionally biased region" description="Basic and acidic residues" evidence="1">
    <location>
        <begin position="57"/>
        <end position="72"/>
    </location>
</feature>
<feature type="region of interest" description="Disordered" evidence="1">
    <location>
        <begin position="1"/>
        <end position="134"/>
    </location>
</feature>
<name>A0A6J4PM26_9BURK</name>
<evidence type="ECO:0000313" key="2">
    <source>
        <dbReference type="EMBL" id="CAA9419739.1"/>
    </source>
</evidence>
<dbReference type="AlphaFoldDB" id="A0A6J4PM26"/>
<dbReference type="GO" id="GO:0003858">
    <property type="term" value="F:3-hydroxybutyrate dehydrogenase activity"/>
    <property type="evidence" value="ECO:0007669"/>
    <property type="project" value="UniProtKB-EC"/>
</dbReference>
<reference evidence="2" key="1">
    <citation type="submission" date="2020-02" db="EMBL/GenBank/DDBJ databases">
        <authorList>
            <person name="Meier V. D."/>
        </authorList>
    </citation>
    <scope>NUCLEOTIDE SEQUENCE</scope>
    <source>
        <strain evidence="2">AVDCRST_MAG51</strain>
    </source>
</reference>
<feature type="non-terminal residue" evidence="2">
    <location>
        <position position="256"/>
    </location>
</feature>
<protein>
    <submittedName>
        <fullName evidence="2">D-beta-hydroxybutyrate dehydrogenase</fullName>
        <ecNumber evidence="2">1.1.1.30</ecNumber>
    </submittedName>
</protein>
<feature type="compositionally biased region" description="Basic and acidic residues" evidence="1">
    <location>
        <begin position="160"/>
        <end position="174"/>
    </location>
</feature>
<organism evidence="2">
    <name type="scientific">uncultured Ramlibacter sp</name>
    <dbReference type="NCBI Taxonomy" id="260755"/>
    <lineage>
        <taxon>Bacteria</taxon>
        <taxon>Pseudomonadati</taxon>
        <taxon>Pseudomonadota</taxon>
        <taxon>Betaproteobacteria</taxon>
        <taxon>Burkholderiales</taxon>
        <taxon>Comamonadaceae</taxon>
        <taxon>Ramlibacter</taxon>
        <taxon>environmental samples</taxon>
    </lineage>
</organism>
<feature type="compositionally biased region" description="Basic residues" evidence="1">
    <location>
        <begin position="78"/>
        <end position="90"/>
    </location>
</feature>
<keyword evidence="2" id="KW-0560">Oxidoreductase</keyword>
<proteinExistence type="predicted"/>